<proteinExistence type="predicted"/>
<keyword evidence="3" id="KW-1185">Reference proteome</keyword>
<gene>
    <name evidence="2" type="ORF">ACFS6H_15455</name>
</gene>
<keyword evidence="1" id="KW-0732">Signal</keyword>
<comment type="caution">
    <text evidence="2">The sequence shown here is derived from an EMBL/GenBank/DDBJ whole genome shotgun (WGS) entry which is preliminary data.</text>
</comment>
<name>A0ABW6AB06_9BACT</name>
<reference evidence="3" key="1">
    <citation type="journal article" date="2019" name="Int. J. Syst. Evol. Microbiol.">
        <title>The Global Catalogue of Microorganisms (GCM) 10K type strain sequencing project: providing services to taxonomists for standard genome sequencing and annotation.</title>
        <authorList>
            <consortium name="The Broad Institute Genomics Platform"/>
            <consortium name="The Broad Institute Genome Sequencing Center for Infectious Disease"/>
            <person name="Wu L."/>
            <person name="Ma J."/>
        </authorList>
    </citation>
    <scope>NUCLEOTIDE SEQUENCE [LARGE SCALE GENOMIC DNA]</scope>
    <source>
        <strain evidence="3">KCTC 23299</strain>
    </source>
</reference>
<evidence type="ECO:0000313" key="3">
    <source>
        <dbReference type="Proteomes" id="UP001597511"/>
    </source>
</evidence>
<dbReference type="Proteomes" id="UP001597511">
    <property type="component" value="Unassembled WGS sequence"/>
</dbReference>
<protein>
    <submittedName>
        <fullName evidence="2">Uncharacterized protein</fullName>
    </submittedName>
</protein>
<feature type="signal peptide" evidence="1">
    <location>
        <begin position="1"/>
        <end position="24"/>
    </location>
</feature>
<dbReference type="RefSeq" id="WP_386100812.1">
    <property type="nucleotide sequence ID" value="NZ_JBHUOZ010000003.1"/>
</dbReference>
<dbReference type="EMBL" id="JBHUOZ010000003">
    <property type="protein sequence ID" value="MFD2921122.1"/>
    <property type="molecule type" value="Genomic_DNA"/>
</dbReference>
<organism evidence="2 3">
    <name type="scientific">Terrimonas rubra</name>
    <dbReference type="NCBI Taxonomy" id="1035890"/>
    <lineage>
        <taxon>Bacteria</taxon>
        <taxon>Pseudomonadati</taxon>
        <taxon>Bacteroidota</taxon>
        <taxon>Chitinophagia</taxon>
        <taxon>Chitinophagales</taxon>
        <taxon>Chitinophagaceae</taxon>
        <taxon>Terrimonas</taxon>
    </lineage>
</organism>
<accession>A0ABW6AB06</accession>
<evidence type="ECO:0000256" key="1">
    <source>
        <dbReference type="SAM" id="SignalP"/>
    </source>
</evidence>
<sequence>MKKAQYLALTVAVSALVVCTVLFAQPDSSNVKKTNNINSYSDYLVIESNSIPGLVSKLNKLKDYKLAGGVVVSVERTMNNIEFKTYYQTVYK</sequence>
<feature type="chain" id="PRO_5045301109" evidence="1">
    <location>
        <begin position="25"/>
        <end position="92"/>
    </location>
</feature>
<evidence type="ECO:0000313" key="2">
    <source>
        <dbReference type="EMBL" id="MFD2921122.1"/>
    </source>
</evidence>